<dbReference type="AlphaFoldDB" id="A0A378I2E9"/>
<proteinExistence type="predicted"/>
<reference evidence="1 2" key="1">
    <citation type="submission" date="2018-06" db="EMBL/GenBank/DDBJ databases">
        <authorList>
            <consortium name="Pathogen Informatics"/>
            <person name="Doyle S."/>
        </authorList>
    </citation>
    <scope>NUCLEOTIDE SEQUENCE [LARGE SCALE GENOMIC DNA]</scope>
    <source>
        <strain evidence="1 2">NCTC13315</strain>
    </source>
</reference>
<evidence type="ECO:0000313" key="2">
    <source>
        <dbReference type="Proteomes" id="UP000254968"/>
    </source>
</evidence>
<sequence>MIKLQKRFQNFIRKRYTKKVVSRLLNNHKSHLYNFHLDRILTFARYAYDNSKLLSSELYISHGVRALSAAYTLSTITNKNYIYDAIEVPSFKHRNTSVKWHPTVLDTIELLNDFYIKNTSEIMTVSESLGNYLRSYKLPVHVIPNYRLNNQVELSLACHNDCLHRLVRVNSCKKLVLILSTITSHVESLILSINHLPKDVDLVFLGEIRPEAYKQSMQKFAKDNKVYNRCHWIKPIPYHNLIKTIACAKLGIILLDPERLNSYLSLPNRIFDYFAATLPIISPDIPDIRNLLFKHKCGLILKDINPLSWSQAINKVLLDLNFYKLNMTNLNQLYSWTSCESNLLKIINGRESVTILSMNDLVNNQRARRIAGTLANNGVFVKIFCLSNHEQKYFHPNIQYHILKKF</sequence>
<dbReference type="SUPFAM" id="SSF53756">
    <property type="entry name" value="UDP-Glycosyltransferase/glycogen phosphorylase"/>
    <property type="match status" value="1"/>
</dbReference>
<dbReference type="EMBL" id="UGNV01000001">
    <property type="protein sequence ID" value="STX28910.1"/>
    <property type="molecule type" value="Genomic_DNA"/>
</dbReference>
<accession>A0A378I2E9</accession>
<dbReference type="Gene3D" id="3.40.50.2000">
    <property type="entry name" value="Glycogen Phosphorylase B"/>
    <property type="match status" value="1"/>
</dbReference>
<dbReference type="RefSeq" id="WP_115302620.1">
    <property type="nucleotide sequence ID" value="NZ_CAAAHO010000004.1"/>
</dbReference>
<gene>
    <name evidence="1" type="ORF">NCTC13315_01444</name>
</gene>
<protein>
    <submittedName>
        <fullName evidence="1">Uncharacterized protein</fullName>
    </submittedName>
</protein>
<dbReference type="Proteomes" id="UP000254968">
    <property type="component" value="Unassembled WGS sequence"/>
</dbReference>
<evidence type="ECO:0000313" key="1">
    <source>
        <dbReference type="EMBL" id="STX28910.1"/>
    </source>
</evidence>
<keyword evidence="2" id="KW-1185">Reference proteome</keyword>
<name>A0A378I2E9_9GAMM</name>
<organism evidence="1 2">
    <name type="scientific">Legionella beliardensis</name>
    <dbReference type="NCBI Taxonomy" id="91822"/>
    <lineage>
        <taxon>Bacteria</taxon>
        <taxon>Pseudomonadati</taxon>
        <taxon>Pseudomonadota</taxon>
        <taxon>Gammaproteobacteria</taxon>
        <taxon>Legionellales</taxon>
        <taxon>Legionellaceae</taxon>
        <taxon>Legionella</taxon>
    </lineage>
</organism>
<dbReference type="OrthoDB" id="9764577at2"/>